<dbReference type="EMBL" id="HBGK01016307">
    <property type="protein sequence ID" value="CAD9279325.1"/>
    <property type="molecule type" value="Transcribed_RNA"/>
</dbReference>
<name>A0A6U5JFH5_9STRA</name>
<evidence type="ECO:0000256" key="1">
    <source>
        <dbReference type="SAM" id="Phobius"/>
    </source>
</evidence>
<feature type="signal peptide" evidence="2">
    <location>
        <begin position="1"/>
        <end position="18"/>
    </location>
</feature>
<evidence type="ECO:0000313" key="3">
    <source>
        <dbReference type="EMBL" id="CAD9279324.1"/>
    </source>
</evidence>
<keyword evidence="2" id="KW-0732">Signal</keyword>
<evidence type="ECO:0000313" key="4">
    <source>
        <dbReference type="EMBL" id="CAD9279325.1"/>
    </source>
</evidence>
<reference evidence="4" key="1">
    <citation type="submission" date="2021-01" db="EMBL/GenBank/DDBJ databases">
        <authorList>
            <person name="Corre E."/>
            <person name="Pelletier E."/>
            <person name="Niang G."/>
            <person name="Scheremetjew M."/>
            <person name="Finn R."/>
            <person name="Kale V."/>
            <person name="Holt S."/>
            <person name="Cochrane G."/>
            <person name="Meng A."/>
            <person name="Brown T."/>
            <person name="Cohen L."/>
        </authorList>
    </citation>
    <scope>NUCLEOTIDE SEQUENCE</scope>
    <source>
        <strain evidence="4">CCMP 410</strain>
    </source>
</reference>
<keyword evidence="1" id="KW-0812">Transmembrane</keyword>
<feature type="transmembrane region" description="Helical" evidence="1">
    <location>
        <begin position="73"/>
        <end position="96"/>
    </location>
</feature>
<keyword evidence="1" id="KW-1133">Transmembrane helix</keyword>
<feature type="transmembrane region" description="Helical" evidence="1">
    <location>
        <begin position="49"/>
        <end position="66"/>
    </location>
</feature>
<proteinExistence type="predicted"/>
<evidence type="ECO:0000256" key="2">
    <source>
        <dbReference type="SAM" id="SignalP"/>
    </source>
</evidence>
<protein>
    <submittedName>
        <fullName evidence="4">Uncharacterized protein</fullName>
    </submittedName>
</protein>
<keyword evidence="1" id="KW-0472">Membrane</keyword>
<gene>
    <name evidence="3" type="ORF">GOCE00092_LOCUS8233</name>
    <name evidence="4" type="ORF">GOCE00092_LOCUS8234</name>
</gene>
<dbReference type="AlphaFoldDB" id="A0A6U5JFH5"/>
<sequence length="102" mass="10234">MKTVQILLLAVVIACASAFVPSVKPAAFKTTSLAMSKLAENNPKVSPNVAALAAFATAMAPLAAHAEEIDEAVVIGYGAGLVACVVAFAVGFSVGYGTLVKP</sequence>
<dbReference type="PROSITE" id="PS51257">
    <property type="entry name" value="PROKAR_LIPOPROTEIN"/>
    <property type="match status" value="1"/>
</dbReference>
<accession>A0A6U5JFH5</accession>
<organism evidence="4">
    <name type="scientific">Grammatophora oceanica</name>
    <dbReference type="NCBI Taxonomy" id="210454"/>
    <lineage>
        <taxon>Eukaryota</taxon>
        <taxon>Sar</taxon>
        <taxon>Stramenopiles</taxon>
        <taxon>Ochrophyta</taxon>
        <taxon>Bacillariophyta</taxon>
        <taxon>Fragilariophyceae</taxon>
        <taxon>Fragilariophycidae</taxon>
        <taxon>Rhabdonematales</taxon>
        <taxon>Grammatophoraceae</taxon>
        <taxon>Grammatophora</taxon>
    </lineage>
</organism>
<feature type="chain" id="PRO_5036192205" evidence="2">
    <location>
        <begin position="19"/>
        <end position="102"/>
    </location>
</feature>
<dbReference type="EMBL" id="HBGK01016306">
    <property type="protein sequence ID" value="CAD9279324.1"/>
    <property type="molecule type" value="Transcribed_RNA"/>
</dbReference>